<feature type="region of interest" description="Disordered" evidence="1">
    <location>
        <begin position="91"/>
        <end position="203"/>
    </location>
</feature>
<evidence type="ECO:0000313" key="3">
    <source>
        <dbReference type="EMBL" id="MDR6841874.1"/>
    </source>
</evidence>
<evidence type="ECO:0000256" key="2">
    <source>
        <dbReference type="SAM" id="SignalP"/>
    </source>
</evidence>
<dbReference type="EMBL" id="JAVDTT010000002">
    <property type="protein sequence ID" value="MDR6841874.1"/>
    <property type="molecule type" value="Genomic_DNA"/>
</dbReference>
<feature type="compositionally biased region" description="Basic and acidic residues" evidence="1">
    <location>
        <begin position="94"/>
        <end position="104"/>
    </location>
</feature>
<keyword evidence="2" id="KW-0732">Signal</keyword>
<sequence>MKLRLLTALFATAALSGCATYDYAGGSAPGGYYYGRPSTEYYGPYGGSYGYGSYGYGSYGYGGGYGYGYSPYNYGYYGGYYPYYPYRPHHPRPPRPDHDDDRPPSEGGRPPPWRRPDGRYQDSGQVMIPPRNGIPQVPSQPQVRNEGGRYPGMRVRPEGGERPPRMSNPSQPRPMERSRPIERTQPAPRAERRDGVRTRTEEP</sequence>
<feature type="chain" id="PRO_5047533121" description="Lipoprotein" evidence="2">
    <location>
        <begin position="25"/>
        <end position="203"/>
    </location>
</feature>
<protein>
    <recommendedName>
        <fullName evidence="5">Lipoprotein</fullName>
    </recommendedName>
</protein>
<dbReference type="RefSeq" id="WP_310093058.1">
    <property type="nucleotide sequence ID" value="NZ_JAVDTT010000002.1"/>
</dbReference>
<evidence type="ECO:0008006" key="5">
    <source>
        <dbReference type="Google" id="ProtNLM"/>
    </source>
</evidence>
<dbReference type="PROSITE" id="PS51257">
    <property type="entry name" value="PROKAR_LIPOPROTEIN"/>
    <property type="match status" value="1"/>
</dbReference>
<evidence type="ECO:0000313" key="4">
    <source>
        <dbReference type="Proteomes" id="UP001254759"/>
    </source>
</evidence>
<name>A0ABU1RSY2_9GAMM</name>
<comment type="caution">
    <text evidence="3">The sequence shown here is derived from an EMBL/GenBank/DDBJ whole genome shotgun (WGS) entry which is preliminary data.</text>
</comment>
<reference evidence="3 4" key="1">
    <citation type="submission" date="2023-07" db="EMBL/GenBank/DDBJ databases">
        <title>Sorghum-associated microbial communities from plants grown in Nebraska, USA.</title>
        <authorList>
            <person name="Schachtman D."/>
        </authorList>
    </citation>
    <scope>NUCLEOTIDE SEQUENCE [LARGE SCALE GENOMIC DNA]</scope>
    <source>
        <strain evidence="3 4">BE107</strain>
    </source>
</reference>
<keyword evidence="4" id="KW-1185">Reference proteome</keyword>
<proteinExistence type="predicted"/>
<dbReference type="Proteomes" id="UP001254759">
    <property type="component" value="Unassembled WGS sequence"/>
</dbReference>
<evidence type="ECO:0000256" key="1">
    <source>
        <dbReference type="SAM" id="MobiDB-lite"/>
    </source>
</evidence>
<feature type="compositionally biased region" description="Basic and acidic residues" evidence="1">
    <location>
        <begin position="189"/>
        <end position="203"/>
    </location>
</feature>
<feature type="compositionally biased region" description="Basic and acidic residues" evidence="1">
    <location>
        <begin position="155"/>
        <end position="164"/>
    </location>
</feature>
<organism evidence="3 4">
    <name type="scientific">Pseudoxanthomonas sacheonensis</name>
    <dbReference type="NCBI Taxonomy" id="443615"/>
    <lineage>
        <taxon>Bacteria</taxon>
        <taxon>Pseudomonadati</taxon>
        <taxon>Pseudomonadota</taxon>
        <taxon>Gammaproteobacteria</taxon>
        <taxon>Lysobacterales</taxon>
        <taxon>Lysobacteraceae</taxon>
        <taxon>Pseudoxanthomonas</taxon>
    </lineage>
</organism>
<accession>A0ABU1RSY2</accession>
<feature type="signal peptide" evidence="2">
    <location>
        <begin position="1"/>
        <end position="24"/>
    </location>
</feature>
<gene>
    <name evidence="3" type="ORF">J2W94_002159</name>
</gene>